<proteinExistence type="predicted"/>
<reference evidence="1 2" key="1">
    <citation type="journal article" date="2018" name="Mol. Biol. Evol.">
        <title>Broad Genomic Sampling Reveals a Smut Pathogenic Ancestry of the Fungal Clade Ustilaginomycotina.</title>
        <authorList>
            <person name="Kijpornyongpan T."/>
            <person name="Mondo S.J."/>
            <person name="Barry K."/>
            <person name="Sandor L."/>
            <person name="Lee J."/>
            <person name="Lipzen A."/>
            <person name="Pangilinan J."/>
            <person name="LaButti K."/>
            <person name="Hainaut M."/>
            <person name="Henrissat B."/>
            <person name="Grigoriev I.V."/>
            <person name="Spatafora J.W."/>
            <person name="Aime M.C."/>
        </authorList>
    </citation>
    <scope>NUCLEOTIDE SEQUENCE [LARGE SCALE GENOMIC DNA]</scope>
    <source>
        <strain evidence="1 2">SA 807</strain>
    </source>
</reference>
<protein>
    <submittedName>
        <fullName evidence="1">Maltose permease</fullName>
    </submittedName>
</protein>
<evidence type="ECO:0000313" key="1">
    <source>
        <dbReference type="EMBL" id="PWN51709.1"/>
    </source>
</evidence>
<dbReference type="EMBL" id="KZ819823">
    <property type="protein sequence ID" value="PWN51709.1"/>
    <property type="molecule type" value="Genomic_DNA"/>
</dbReference>
<name>A0ACD0P0Y2_9BASI</name>
<gene>
    <name evidence="1" type="ORF">IE53DRAFT_367834</name>
</gene>
<organism evidence="1 2">
    <name type="scientific">Violaceomyces palustris</name>
    <dbReference type="NCBI Taxonomy" id="1673888"/>
    <lineage>
        <taxon>Eukaryota</taxon>
        <taxon>Fungi</taxon>
        <taxon>Dikarya</taxon>
        <taxon>Basidiomycota</taxon>
        <taxon>Ustilaginomycotina</taxon>
        <taxon>Ustilaginomycetes</taxon>
        <taxon>Violaceomycetales</taxon>
        <taxon>Violaceomycetaceae</taxon>
        <taxon>Violaceomyces</taxon>
    </lineage>
</organism>
<dbReference type="Proteomes" id="UP000245626">
    <property type="component" value="Unassembled WGS sequence"/>
</dbReference>
<keyword evidence="2" id="KW-1185">Reference proteome</keyword>
<accession>A0ACD0P0Y2</accession>
<evidence type="ECO:0000313" key="2">
    <source>
        <dbReference type="Proteomes" id="UP000245626"/>
    </source>
</evidence>
<sequence>MSHFEGSEDVARIDTKVAAKIASAVEDYDALVHDAAAATEQQRNMGIIESFKTYPKAVMWSVLLSTAIIMEGYDTMLLGNFFAMPAFTKRYGVCNGAGECQIPAPWMSGLNNGALVGEILGLQLTGVFSEKYGYKRTMLVALVFMTGFIFIPFFAQNLVTLLIGQILQGIPWGCFQTLTTAYAAEICPVTLRPYLTTYVNLCWVIGQLIASGILRATVERDDHWAYKIPYAIQFVWPVPILIGCLFAPESPWWLVRQGKHDEAEQSLRRLASSKGEFTHQEAQQTIAMMVHTNELEKLESEGSKYWDCFKKTDLRRTEIACMVWMIQVFCGSPLMGSSSYFYQQAGLPTTQAFNFSIGQFALGFCGTVASWWLMGWFGRRTLYLWGQYIMFALLVITGAVGTASKSSASSWVVGSMLLIFTFVYDISVGPVCYCLVAEISSTRLRAKTIVLARNFYNIGGIVVNIIQPRLLNPDAWGLGATSAFVWAGTSLLCITWTYFRLPEPKGRTYGELDILFEQKVNARKFRQTKVDQFGDLTKMRQEGLLNNEKASTIEKEGSEKDQALTSTVTPPVSDLGYNSKA</sequence>